<sequence>MQHDPFHRLPADAVTVLPVGQGAVIFRQGDRATGLFRVIRGSVVLRRATATGAPVVLHRATTGQLFAEASVFSAEYHCDAVCTQDGDVARIDKAAVAQALRADPDFAESFARLLAVQVQQYRQILELMSIQSARDRVLSAVHSGLLSGSVVEFSARIGLTHEACYRALRRLVDEGRLVKTARGRYGPKP</sequence>
<dbReference type="Gene3D" id="2.60.120.10">
    <property type="entry name" value="Jelly Rolls"/>
    <property type="match status" value="1"/>
</dbReference>
<dbReference type="PROSITE" id="PS50042">
    <property type="entry name" value="CNMP_BINDING_3"/>
    <property type="match status" value="1"/>
</dbReference>
<dbReference type="Pfam" id="PF00027">
    <property type="entry name" value="cNMP_binding"/>
    <property type="match status" value="1"/>
</dbReference>
<proteinExistence type="predicted"/>
<protein>
    <submittedName>
        <fullName evidence="2">Crp/Fnr family transcriptional regulator</fullName>
    </submittedName>
</protein>
<dbReference type="GO" id="GO:0003700">
    <property type="term" value="F:DNA-binding transcription factor activity"/>
    <property type="evidence" value="ECO:0007669"/>
    <property type="project" value="TreeGrafter"/>
</dbReference>
<dbReference type="GO" id="GO:0005829">
    <property type="term" value="C:cytosol"/>
    <property type="evidence" value="ECO:0007669"/>
    <property type="project" value="TreeGrafter"/>
</dbReference>
<keyword evidence="3" id="KW-1185">Reference proteome</keyword>
<evidence type="ECO:0000259" key="1">
    <source>
        <dbReference type="PROSITE" id="PS50042"/>
    </source>
</evidence>
<dbReference type="SMART" id="SM00100">
    <property type="entry name" value="cNMP"/>
    <property type="match status" value="1"/>
</dbReference>
<reference evidence="2 3" key="1">
    <citation type="submission" date="2019-05" db="EMBL/GenBank/DDBJ databases">
        <title>Sulfitobacter sabulilitoris sp. nov., isolated from a marine sand.</title>
        <authorList>
            <person name="Yoon J.-H."/>
        </authorList>
    </citation>
    <scope>NUCLEOTIDE SEQUENCE [LARGE SCALE GENOMIC DNA]</scope>
    <source>
        <strain evidence="2 3">HSMS-29</strain>
    </source>
</reference>
<evidence type="ECO:0000313" key="3">
    <source>
        <dbReference type="Proteomes" id="UP000309550"/>
    </source>
</evidence>
<evidence type="ECO:0000313" key="2">
    <source>
        <dbReference type="EMBL" id="TMM51172.1"/>
    </source>
</evidence>
<dbReference type="InterPro" id="IPR000595">
    <property type="entry name" value="cNMP-bd_dom"/>
</dbReference>
<dbReference type="OrthoDB" id="571714at2"/>
<dbReference type="EMBL" id="VANS01000004">
    <property type="protein sequence ID" value="TMM51172.1"/>
    <property type="molecule type" value="Genomic_DNA"/>
</dbReference>
<dbReference type="PANTHER" id="PTHR24567">
    <property type="entry name" value="CRP FAMILY TRANSCRIPTIONAL REGULATORY PROTEIN"/>
    <property type="match status" value="1"/>
</dbReference>
<comment type="caution">
    <text evidence="2">The sequence shown here is derived from an EMBL/GenBank/DDBJ whole genome shotgun (WGS) entry which is preliminary data.</text>
</comment>
<dbReference type="InterPro" id="IPR050397">
    <property type="entry name" value="Env_Response_Regulators"/>
</dbReference>
<dbReference type="Proteomes" id="UP000309550">
    <property type="component" value="Unassembled WGS sequence"/>
</dbReference>
<feature type="domain" description="Cyclic nucleotide-binding" evidence="1">
    <location>
        <begin position="22"/>
        <end position="100"/>
    </location>
</feature>
<dbReference type="RefSeq" id="WP_138663131.1">
    <property type="nucleotide sequence ID" value="NZ_VANS01000004.1"/>
</dbReference>
<dbReference type="SUPFAM" id="SSF51206">
    <property type="entry name" value="cAMP-binding domain-like"/>
    <property type="match status" value="1"/>
</dbReference>
<name>A0A5S3PBV7_9RHOB</name>
<dbReference type="InterPro" id="IPR018490">
    <property type="entry name" value="cNMP-bd_dom_sf"/>
</dbReference>
<dbReference type="InterPro" id="IPR014710">
    <property type="entry name" value="RmlC-like_jellyroll"/>
</dbReference>
<dbReference type="PANTHER" id="PTHR24567:SF74">
    <property type="entry name" value="HTH-TYPE TRANSCRIPTIONAL REGULATOR ARCR"/>
    <property type="match status" value="1"/>
</dbReference>
<organism evidence="2 3">
    <name type="scientific">Sulfitobacter sabulilitoris</name>
    <dbReference type="NCBI Taxonomy" id="2562655"/>
    <lineage>
        <taxon>Bacteria</taxon>
        <taxon>Pseudomonadati</taxon>
        <taxon>Pseudomonadota</taxon>
        <taxon>Alphaproteobacteria</taxon>
        <taxon>Rhodobacterales</taxon>
        <taxon>Roseobacteraceae</taxon>
        <taxon>Sulfitobacter</taxon>
    </lineage>
</organism>
<gene>
    <name evidence="2" type="ORF">FDT80_15025</name>
</gene>
<accession>A0A5S3PBV7</accession>
<dbReference type="AlphaFoldDB" id="A0A5S3PBV7"/>
<dbReference type="CDD" id="cd00038">
    <property type="entry name" value="CAP_ED"/>
    <property type="match status" value="1"/>
</dbReference>